<sequence length="115" mass="12928">MIVRGMALLGLFERLRSKELADASLFDIFIIMGAVPTSASNLYKLLSAKSHILHYPRGLREALHRKDEKYMLSWPDQSKFVRMAARFGTKIVPFGVVGEDDVVKVSNHIPDLVAD</sequence>
<gene>
    <name evidence="4" type="ORF">Ddye_004546</name>
</gene>
<dbReference type="EMBL" id="JANJYI010000001">
    <property type="protein sequence ID" value="KAK2665972.1"/>
    <property type="molecule type" value="Genomic_DNA"/>
</dbReference>
<organism evidence="4 5">
    <name type="scientific">Dipteronia dyeriana</name>
    <dbReference type="NCBI Taxonomy" id="168575"/>
    <lineage>
        <taxon>Eukaryota</taxon>
        <taxon>Viridiplantae</taxon>
        <taxon>Streptophyta</taxon>
        <taxon>Embryophyta</taxon>
        <taxon>Tracheophyta</taxon>
        <taxon>Spermatophyta</taxon>
        <taxon>Magnoliopsida</taxon>
        <taxon>eudicotyledons</taxon>
        <taxon>Gunneridae</taxon>
        <taxon>Pentapetalae</taxon>
        <taxon>rosids</taxon>
        <taxon>malvids</taxon>
        <taxon>Sapindales</taxon>
        <taxon>Sapindaceae</taxon>
        <taxon>Hippocastanoideae</taxon>
        <taxon>Acereae</taxon>
        <taxon>Dipteronia</taxon>
    </lineage>
</organism>
<comment type="caution">
    <text evidence="4">The sequence shown here is derived from an EMBL/GenBank/DDBJ whole genome shotgun (WGS) entry which is preliminary data.</text>
</comment>
<accession>A0AAD9XW11</accession>
<dbReference type="PANTHER" id="PTHR22753">
    <property type="entry name" value="TRANSMEMBRANE PROTEIN 68"/>
    <property type="match status" value="1"/>
</dbReference>
<dbReference type="InterPro" id="IPR007130">
    <property type="entry name" value="DAGAT"/>
</dbReference>
<evidence type="ECO:0000256" key="1">
    <source>
        <dbReference type="ARBA" id="ARBA00005420"/>
    </source>
</evidence>
<dbReference type="GO" id="GO:0019432">
    <property type="term" value="P:triglyceride biosynthetic process"/>
    <property type="evidence" value="ECO:0007669"/>
    <property type="project" value="UniProtKB-ARBA"/>
</dbReference>
<evidence type="ECO:0000313" key="4">
    <source>
        <dbReference type="EMBL" id="KAK2665972.1"/>
    </source>
</evidence>
<proteinExistence type="inferred from homology"/>
<dbReference type="Pfam" id="PF03982">
    <property type="entry name" value="DAGAT"/>
    <property type="match status" value="1"/>
</dbReference>
<keyword evidence="3" id="KW-0012">Acyltransferase</keyword>
<keyword evidence="2" id="KW-0808">Transferase</keyword>
<evidence type="ECO:0000256" key="2">
    <source>
        <dbReference type="ARBA" id="ARBA00022679"/>
    </source>
</evidence>
<evidence type="ECO:0000256" key="3">
    <source>
        <dbReference type="ARBA" id="ARBA00023315"/>
    </source>
</evidence>
<dbReference type="PANTHER" id="PTHR22753:SF24">
    <property type="entry name" value="ESTERASE_LIPASE_THIOESTERASE FAMILY PROTEIN"/>
    <property type="match status" value="1"/>
</dbReference>
<evidence type="ECO:0000313" key="5">
    <source>
        <dbReference type="Proteomes" id="UP001280121"/>
    </source>
</evidence>
<name>A0AAD9XW11_9ROSI</name>
<protein>
    <submittedName>
        <fullName evidence="4">Uncharacterized protein</fullName>
    </submittedName>
</protein>
<keyword evidence="5" id="KW-1185">Reference proteome</keyword>
<dbReference type="AlphaFoldDB" id="A0AAD9XW11"/>
<dbReference type="Proteomes" id="UP001280121">
    <property type="component" value="Unassembled WGS sequence"/>
</dbReference>
<dbReference type="GO" id="GO:0016020">
    <property type="term" value="C:membrane"/>
    <property type="evidence" value="ECO:0007669"/>
    <property type="project" value="TreeGrafter"/>
</dbReference>
<comment type="similarity">
    <text evidence="1">Belongs to the diacylglycerol acyltransferase family.</text>
</comment>
<reference evidence="4" key="1">
    <citation type="journal article" date="2023" name="Plant J.">
        <title>Genome sequences and population genomics provide insights into the demographic history, inbreeding, and mutation load of two 'living fossil' tree species of Dipteronia.</title>
        <authorList>
            <person name="Feng Y."/>
            <person name="Comes H.P."/>
            <person name="Chen J."/>
            <person name="Zhu S."/>
            <person name="Lu R."/>
            <person name="Zhang X."/>
            <person name="Li P."/>
            <person name="Qiu J."/>
            <person name="Olsen K.M."/>
            <person name="Qiu Y."/>
        </authorList>
    </citation>
    <scope>NUCLEOTIDE SEQUENCE</scope>
    <source>
        <strain evidence="4">KIB01</strain>
    </source>
</reference>
<dbReference type="GO" id="GO:0004144">
    <property type="term" value="F:diacylglycerol O-acyltransferase activity"/>
    <property type="evidence" value="ECO:0007669"/>
    <property type="project" value="UniProtKB-ARBA"/>
</dbReference>